<dbReference type="KEGG" id="mbe:MBM_08714"/>
<reference evidence="2 3" key="1">
    <citation type="journal article" date="2012" name="BMC Genomics">
        <title>Sequencing the genome of Marssonina brunnea reveals fungus-poplar co-evolution.</title>
        <authorList>
            <person name="Zhu S."/>
            <person name="Cao Y.-Z."/>
            <person name="Jiang C."/>
            <person name="Tan B.-Y."/>
            <person name="Wang Z."/>
            <person name="Feng S."/>
            <person name="Zhang L."/>
            <person name="Su X.-H."/>
            <person name="Brejova B."/>
            <person name="Vinar T."/>
            <person name="Xu M."/>
            <person name="Wang M.-X."/>
            <person name="Zhang S.-G."/>
            <person name="Huang M.-R."/>
            <person name="Wu R."/>
            <person name="Zhou Y."/>
        </authorList>
    </citation>
    <scope>NUCLEOTIDE SEQUENCE [LARGE SCALE GENOMIC DNA]</scope>
    <source>
        <strain evidence="2 3">MB_m1</strain>
    </source>
</reference>
<evidence type="ECO:0000313" key="3">
    <source>
        <dbReference type="Proteomes" id="UP000006753"/>
    </source>
</evidence>
<dbReference type="HOGENOM" id="CLU_1938609_0_0_1"/>
<keyword evidence="3" id="KW-1185">Reference proteome</keyword>
<evidence type="ECO:0000256" key="1">
    <source>
        <dbReference type="SAM" id="MobiDB-lite"/>
    </source>
</evidence>
<dbReference type="InParanoid" id="K1WK79"/>
<dbReference type="EMBL" id="JH921451">
    <property type="protein sequence ID" value="EKD13271.1"/>
    <property type="molecule type" value="Genomic_DNA"/>
</dbReference>
<accession>K1WK79</accession>
<gene>
    <name evidence="2" type="ORF">MBM_08714</name>
</gene>
<proteinExistence type="predicted"/>
<dbReference type="AlphaFoldDB" id="K1WK79"/>
<dbReference type="OrthoDB" id="5430139at2759"/>
<sequence>MDPCRPRPSVIVAAGRLIWWIIIIVRHQAGALRLISTVNSAAFARPAWHDPSLRLAYSLQPTAFSLQPTAYSLQPTAYRLRAPGSRKQSGTIAGAGATNPKVASKASDGGFLQLPAKSRKLGSLPVLRSS</sequence>
<name>K1WK79_MARBU</name>
<feature type="region of interest" description="Disordered" evidence="1">
    <location>
        <begin position="83"/>
        <end position="108"/>
    </location>
</feature>
<dbReference type="Proteomes" id="UP000006753">
    <property type="component" value="Unassembled WGS sequence"/>
</dbReference>
<evidence type="ECO:0000313" key="2">
    <source>
        <dbReference type="EMBL" id="EKD13271.1"/>
    </source>
</evidence>
<protein>
    <submittedName>
        <fullName evidence="2">Uncharacterized protein</fullName>
    </submittedName>
</protein>
<organism evidence="2 3">
    <name type="scientific">Marssonina brunnea f. sp. multigermtubi (strain MB_m1)</name>
    <name type="common">Marssonina leaf spot fungus</name>
    <dbReference type="NCBI Taxonomy" id="1072389"/>
    <lineage>
        <taxon>Eukaryota</taxon>
        <taxon>Fungi</taxon>
        <taxon>Dikarya</taxon>
        <taxon>Ascomycota</taxon>
        <taxon>Pezizomycotina</taxon>
        <taxon>Leotiomycetes</taxon>
        <taxon>Helotiales</taxon>
        <taxon>Drepanopezizaceae</taxon>
        <taxon>Drepanopeziza</taxon>
    </lineage>
</organism>